<dbReference type="PROSITE" id="PS50111">
    <property type="entry name" value="CHEMOTAXIS_TRANSDUC_2"/>
    <property type="match status" value="1"/>
</dbReference>
<dbReference type="PANTHER" id="PTHR32089">
    <property type="entry name" value="METHYL-ACCEPTING CHEMOTAXIS PROTEIN MCPB"/>
    <property type="match status" value="1"/>
</dbReference>
<accession>A0A1H3MA19</accession>
<keyword evidence="5" id="KW-0812">Transmembrane</keyword>
<evidence type="ECO:0000256" key="3">
    <source>
        <dbReference type="PROSITE-ProRule" id="PRU00284"/>
    </source>
</evidence>
<evidence type="ECO:0000256" key="4">
    <source>
        <dbReference type="SAM" id="Coils"/>
    </source>
</evidence>
<dbReference type="GO" id="GO:0016020">
    <property type="term" value="C:membrane"/>
    <property type="evidence" value="ECO:0007669"/>
    <property type="project" value="InterPro"/>
</dbReference>
<keyword evidence="4" id="KW-0175">Coiled coil</keyword>
<gene>
    <name evidence="7" type="ORF">SAMN05192546_10434</name>
</gene>
<name>A0A1H3MA19_9FIRM</name>
<protein>
    <submittedName>
        <fullName evidence="7">Methyl-accepting chemotaxis protein</fullName>
    </submittedName>
</protein>
<feature type="domain" description="Methyl-accepting transducer" evidence="6">
    <location>
        <begin position="255"/>
        <end position="512"/>
    </location>
</feature>
<dbReference type="SUPFAM" id="SSF58104">
    <property type="entry name" value="Methyl-accepting chemotaxis protein (MCP) signaling domain"/>
    <property type="match status" value="1"/>
</dbReference>
<proteinExistence type="inferred from homology"/>
<evidence type="ECO:0000256" key="5">
    <source>
        <dbReference type="SAM" id="Phobius"/>
    </source>
</evidence>
<evidence type="ECO:0000256" key="2">
    <source>
        <dbReference type="ARBA" id="ARBA00029447"/>
    </source>
</evidence>
<dbReference type="InterPro" id="IPR004089">
    <property type="entry name" value="MCPsignal_dom"/>
</dbReference>
<keyword evidence="5" id="KW-0472">Membrane</keyword>
<evidence type="ECO:0000313" key="8">
    <source>
        <dbReference type="Proteomes" id="UP000199230"/>
    </source>
</evidence>
<dbReference type="Gene3D" id="1.10.287.950">
    <property type="entry name" value="Methyl-accepting chemotaxis protein"/>
    <property type="match status" value="1"/>
</dbReference>
<evidence type="ECO:0000259" key="6">
    <source>
        <dbReference type="PROSITE" id="PS50111"/>
    </source>
</evidence>
<evidence type="ECO:0000313" key="7">
    <source>
        <dbReference type="EMBL" id="SDY72875.1"/>
    </source>
</evidence>
<keyword evidence="1 3" id="KW-0807">Transducer</keyword>
<dbReference type="AlphaFoldDB" id="A0A1H3MA19"/>
<dbReference type="GO" id="GO:0006935">
    <property type="term" value="P:chemotaxis"/>
    <property type="evidence" value="ECO:0007669"/>
    <property type="project" value="InterPro"/>
</dbReference>
<dbReference type="GO" id="GO:0007165">
    <property type="term" value="P:signal transduction"/>
    <property type="evidence" value="ECO:0007669"/>
    <property type="project" value="UniProtKB-KW"/>
</dbReference>
<dbReference type="GO" id="GO:0004888">
    <property type="term" value="F:transmembrane signaling receptor activity"/>
    <property type="evidence" value="ECO:0007669"/>
    <property type="project" value="InterPro"/>
</dbReference>
<dbReference type="PANTHER" id="PTHR32089:SF112">
    <property type="entry name" value="LYSOZYME-LIKE PROTEIN-RELATED"/>
    <property type="match status" value="1"/>
</dbReference>
<comment type="similarity">
    <text evidence="2">Belongs to the methyl-accepting chemotaxis (MCP) protein family.</text>
</comment>
<reference evidence="7 8" key="1">
    <citation type="submission" date="2016-10" db="EMBL/GenBank/DDBJ databases">
        <authorList>
            <person name="de Groot N.N."/>
        </authorList>
    </citation>
    <scope>NUCLEOTIDE SEQUENCE [LARGE SCALE GENOMIC DNA]</scope>
    <source>
        <strain evidence="7 8">APO</strain>
    </source>
</reference>
<dbReference type="Pfam" id="PF00015">
    <property type="entry name" value="MCPsignal"/>
    <property type="match status" value="1"/>
</dbReference>
<dbReference type="OrthoDB" id="9814363at2"/>
<keyword evidence="5" id="KW-1133">Transmembrane helix</keyword>
<evidence type="ECO:0000256" key="1">
    <source>
        <dbReference type="ARBA" id="ARBA00023224"/>
    </source>
</evidence>
<dbReference type="SMART" id="SM00283">
    <property type="entry name" value="MA"/>
    <property type="match status" value="1"/>
</dbReference>
<feature type="transmembrane region" description="Helical" evidence="5">
    <location>
        <begin position="21"/>
        <end position="40"/>
    </location>
</feature>
<dbReference type="STRING" id="159292.SAMN05192546_10434"/>
<dbReference type="Proteomes" id="UP000199230">
    <property type="component" value="Unassembled WGS sequence"/>
</dbReference>
<dbReference type="PRINTS" id="PR00260">
    <property type="entry name" value="CHEMTRNSDUCR"/>
</dbReference>
<feature type="transmembrane region" description="Helical" evidence="5">
    <location>
        <begin position="155"/>
        <end position="176"/>
    </location>
</feature>
<feature type="coiled-coil region" evidence="4">
    <location>
        <begin position="452"/>
        <end position="535"/>
    </location>
</feature>
<feature type="coiled-coil region" evidence="4">
    <location>
        <begin position="291"/>
        <end position="318"/>
    </location>
</feature>
<sequence length="541" mass="59531">MTNMNRPSIKKNAGFKSIQRLMTIPIVIVSVMLLMGFAYFNIVTNIRTNLNHMNSNINDTLRVSQLSLAEPLWQNNDAAINSIVEAIVDSREVMGIEIRDGAGNRQLLQYSEEFEAHRADTVFYQTEIIRGDRPLATVKIGFTYQYINNAINENLVSWAVQIGLLLAVLILTIWMVSKNVKASVQFVLSKIDRMANYQLGDEKDLNAEKYAERQDEIGDIVRSLFTMQGNLTQLIQKISEEASQVASASEQLSINSDQSASAVAEVAKTVEEIAEGASDQAKETEAGASCNQELGNTIETNQQAVADLNRNIKEVDDLKTGGLDAVKELVSRTEESSKTTEEVHQVIAETSKSAEKIEAASAMIKSISEQTNLLALNAAIEAARAGEAGKGFAVVADEIRKLAEQSNSFTDEIASVIDELSGKVSFAVETMDKASQINKQQETTVRDTSNRFETMEKAIDEMQISLKKLNQSGNDMKQKKEEMVSIIENLAAISEENAASTEQVSASVQEQTASMDEVNTTCANLARLAKEMKDEVSRFQL</sequence>
<organism evidence="7 8">
    <name type="scientific">Tindallia californiensis</name>
    <dbReference type="NCBI Taxonomy" id="159292"/>
    <lineage>
        <taxon>Bacteria</taxon>
        <taxon>Bacillati</taxon>
        <taxon>Bacillota</taxon>
        <taxon>Clostridia</taxon>
        <taxon>Peptostreptococcales</taxon>
        <taxon>Tindalliaceae</taxon>
        <taxon>Tindallia</taxon>
    </lineage>
</organism>
<dbReference type="Gene3D" id="6.10.340.10">
    <property type="match status" value="1"/>
</dbReference>
<keyword evidence="8" id="KW-1185">Reference proteome</keyword>
<dbReference type="InterPro" id="IPR004090">
    <property type="entry name" value="Chemotax_Me-accpt_rcpt"/>
</dbReference>
<dbReference type="EMBL" id="FNPV01000004">
    <property type="protein sequence ID" value="SDY72875.1"/>
    <property type="molecule type" value="Genomic_DNA"/>
</dbReference>